<dbReference type="EMBL" id="KN832971">
    <property type="protein sequence ID" value="KIM91665.1"/>
    <property type="molecule type" value="Genomic_DNA"/>
</dbReference>
<accession>A0A0C3G618</accession>
<gene>
    <name evidence="1" type="ORF">PILCRDRAFT_810949</name>
</gene>
<sequence>MLSGVRSRRPPNPNHPPLFSLVPAQLMISPYPASASTLPSSSPTSPTSSLQYLQDVPINPGGIFFWAENVRRREGGAGGTVGGLELSGEDQIINAGMVWRYLADEEVTGEVKQARRMVWTMQ</sequence>
<dbReference type="InParanoid" id="A0A0C3G618"/>
<dbReference type="AlphaFoldDB" id="A0A0C3G618"/>
<reference evidence="1 2" key="1">
    <citation type="submission" date="2014-04" db="EMBL/GenBank/DDBJ databases">
        <authorList>
            <consortium name="DOE Joint Genome Institute"/>
            <person name="Kuo A."/>
            <person name="Tarkka M."/>
            <person name="Buscot F."/>
            <person name="Kohler A."/>
            <person name="Nagy L.G."/>
            <person name="Floudas D."/>
            <person name="Copeland A."/>
            <person name="Barry K.W."/>
            <person name="Cichocki N."/>
            <person name="Veneault-Fourrey C."/>
            <person name="LaButti K."/>
            <person name="Lindquist E.A."/>
            <person name="Lipzen A."/>
            <person name="Lundell T."/>
            <person name="Morin E."/>
            <person name="Murat C."/>
            <person name="Sun H."/>
            <person name="Tunlid A."/>
            <person name="Henrissat B."/>
            <person name="Grigoriev I.V."/>
            <person name="Hibbett D.S."/>
            <person name="Martin F."/>
            <person name="Nordberg H.P."/>
            <person name="Cantor M.N."/>
            <person name="Hua S.X."/>
        </authorList>
    </citation>
    <scope>NUCLEOTIDE SEQUENCE [LARGE SCALE GENOMIC DNA]</scope>
    <source>
        <strain evidence="1 2">F 1598</strain>
    </source>
</reference>
<dbReference type="HOGENOM" id="CLU_2027596_0_0_1"/>
<keyword evidence="2" id="KW-1185">Reference proteome</keyword>
<name>A0A0C3G618_PILCF</name>
<organism evidence="1 2">
    <name type="scientific">Piloderma croceum (strain F 1598)</name>
    <dbReference type="NCBI Taxonomy" id="765440"/>
    <lineage>
        <taxon>Eukaryota</taxon>
        <taxon>Fungi</taxon>
        <taxon>Dikarya</taxon>
        <taxon>Basidiomycota</taxon>
        <taxon>Agaricomycotina</taxon>
        <taxon>Agaricomycetes</taxon>
        <taxon>Agaricomycetidae</taxon>
        <taxon>Atheliales</taxon>
        <taxon>Atheliaceae</taxon>
        <taxon>Piloderma</taxon>
    </lineage>
</organism>
<evidence type="ECO:0000313" key="2">
    <source>
        <dbReference type="Proteomes" id="UP000054166"/>
    </source>
</evidence>
<dbReference type="Proteomes" id="UP000054166">
    <property type="component" value="Unassembled WGS sequence"/>
</dbReference>
<proteinExistence type="predicted"/>
<protein>
    <submittedName>
        <fullName evidence="1">Uncharacterized protein</fullName>
    </submittedName>
</protein>
<evidence type="ECO:0000313" key="1">
    <source>
        <dbReference type="EMBL" id="KIM91665.1"/>
    </source>
</evidence>
<reference evidence="2" key="2">
    <citation type="submission" date="2015-01" db="EMBL/GenBank/DDBJ databases">
        <title>Evolutionary Origins and Diversification of the Mycorrhizal Mutualists.</title>
        <authorList>
            <consortium name="DOE Joint Genome Institute"/>
            <consortium name="Mycorrhizal Genomics Consortium"/>
            <person name="Kohler A."/>
            <person name="Kuo A."/>
            <person name="Nagy L.G."/>
            <person name="Floudas D."/>
            <person name="Copeland A."/>
            <person name="Barry K.W."/>
            <person name="Cichocki N."/>
            <person name="Veneault-Fourrey C."/>
            <person name="LaButti K."/>
            <person name="Lindquist E.A."/>
            <person name="Lipzen A."/>
            <person name="Lundell T."/>
            <person name="Morin E."/>
            <person name="Murat C."/>
            <person name="Riley R."/>
            <person name="Ohm R."/>
            <person name="Sun H."/>
            <person name="Tunlid A."/>
            <person name="Henrissat B."/>
            <person name="Grigoriev I.V."/>
            <person name="Hibbett D.S."/>
            <person name="Martin F."/>
        </authorList>
    </citation>
    <scope>NUCLEOTIDE SEQUENCE [LARGE SCALE GENOMIC DNA]</scope>
    <source>
        <strain evidence="2">F 1598</strain>
    </source>
</reference>